<feature type="transmembrane region" description="Helical" evidence="9">
    <location>
        <begin position="289"/>
        <end position="309"/>
    </location>
</feature>
<dbReference type="FunFam" id="1.20.1250.20:FF:000055">
    <property type="entry name" value="Facilitated trehalose transporter Tret1-2 homolog"/>
    <property type="match status" value="1"/>
</dbReference>
<dbReference type="OrthoDB" id="4142200at2759"/>
<dbReference type="Pfam" id="PF00083">
    <property type="entry name" value="Sugar_tr"/>
    <property type="match status" value="1"/>
</dbReference>
<dbReference type="AlphaFoldDB" id="A0A9P0B076"/>
<dbReference type="Proteomes" id="UP001154078">
    <property type="component" value="Chromosome 2"/>
</dbReference>
<dbReference type="InterPro" id="IPR005828">
    <property type="entry name" value="MFS_sugar_transport-like"/>
</dbReference>
<dbReference type="GO" id="GO:0005886">
    <property type="term" value="C:plasma membrane"/>
    <property type="evidence" value="ECO:0007669"/>
    <property type="project" value="UniProtKB-SubCell"/>
</dbReference>
<keyword evidence="3 9" id="KW-0812">Transmembrane</keyword>
<feature type="transmembrane region" description="Helical" evidence="9">
    <location>
        <begin position="254"/>
        <end position="277"/>
    </location>
</feature>
<feature type="transmembrane region" description="Helical" evidence="9">
    <location>
        <begin position="350"/>
        <end position="374"/>
    </location>
</feature>
<evidence type="ECO:0000256" key="9">
    <source>
        <dbReference type="SAM" id="Phobius"/>
    </source>
</evidence>
<dbReference type="EMBL" id="OV121133">
    <property type="protein sequence ID" value="CAH0552147.1"/>
    <property type="molecule type" value="Genomic_DNA"/>
</dbReference>
<dbReference type="PRINTS" id="PR00171">
    <property type="entry name" value="SUGRTRNSPORT"/>
</dbReference>
<feature type="transmembrane region" description="Helical" evidence="9">
    <location>
        <begin position="168"/>
        <end position="189"/>
    </location>
</feature>
<keyword evidence="4 9" id="KW-1133">Transmembrane helix</keyword>
<evidence type="ECO:0000256" key="7">
    <source>
        <dbReference type="ARBA" id="ARBA00024348"/>
    </source>
</evidence>
<dbReference type="InterPro" id="IPR036259">
    <property type="entry name" value="MFS_trans_sf"/>
</dbReference>
<comment type="similarity">
    <text evidence="7">Belongs to the major facilitator superfamily. Sugar transporter (TC 2.A.1.1) family. Trehalose transporter subfamily.</text>
</comment>
<evidence type="ECO:0008006" key="13">
    <source>
        <dbReference type="Google" id="ProtNLM"/>
    </source>
</evidence>
<organism evidence="11 12">
    <name type="scientific">Brassicogethes aeneus</name>
    <name type="common">Rape pollen beetle</name>
    <name type="synonym">Meligethes aeneus</name>
    <dbReference type="NCBI Taxonomy" id="1431903"/>
    <lineage>
        <taxon>Eukaryota</taxon>
        <taxon>Metazoa</taxon>
        <taxon>Ecdysozoa</taxon>
        <taxon>Arthropoda</taxon>
        <taxon>Hexapoda</taxon>
        <taxon>Insecta</taxon>
        <taxon>Pterygota</taxon>
        <taxon>Neoptera</taxon>
        <taxon>Endopterygota</taxon>
        <taxon>Coleoptera</taxon>
        <taxon>Polyphaga</taxon>
        <taxon>Cucujiformia</taxon>
        <taxon>Nitidulidae</taxon>
        <taxon>Meligethinae</taxon>
        <taxon>Brassicogethes</taxon>
    </lineage>
</organism>
<feature type="transmembrane region" description="Helical" evidence="9">
    <location>
        <begin position="142"/>
        <end position="162"/>
    </location>
</feature>
<feature type="transmembrane region" description="Helical" evidence="9">
    <location>
        <begin position="109"/>
        <end position="130"/>
    </location>
</feature>
<keyword evidence="10" id="KW-0732">Signal</keyword>
<dbReference type="InterPro" id="IPR003663">
    <property type="entry name" value="Sugar/inositol_transpt"/>
</dbReference>
<proteinExistence type="inferred from homology"/>
<feature type="transmembrane region" description="Helical" evidence="9">
    <location>
        <begin position="418"/>
        <end position="437"/>
    </location>
</feature>
<keyword evidence="8" id="KW-0813">Transport</keyword>
<protein>
    <recommendedName>
        <fullName evidence="13">Facilitated trehalose transporter Tret1-like</fullName>
    </recommendedName>
</protein>
<keyword evidence="5 9" id="KW-0472">Membrane</keyword>
<name>A0A9P0B076_BRAAE</name>
<evidence type="ECO:0000313" key="12">
    <source>
        <dbReference type="Proteomes" id="UP001154078"/>
    </source>
</evidence>
<evidence type="ECO:0000256" key="4">
    <source>
        <dbReference type="ARBA" id="ARBA00022989"/>
    </source>
</evidence>
<evidence type="ECO:0000256" key="3">
    <source>
        <dbReference type="ARBA" id="ARBA00022692"/>
    </source>
</evidence>
<accession>A0A9P0B076</accession>
<dbReference type="Gene3D" id="1.20.1250.20">
    <property type="entry name" value="MFS general substrate transporter like domains"/>
    <property type="match status" value="1"/>
</dbReference>
<dbReference type="GO" id="GO:0022857">
    <property type="term" value="F:transmembrane transporter activity"/>
    <property type="evidence" value="ECO:0007669"/>
    <property type="project" value="InterPro"/>
</dbReference>
<dbReference type="PANTHER" id="PTHR48021:SF47">
    <property type="entry name" value="GH17672P"/>
    <property type="match status" value="1"/>
</dbReference>
<dbReference type="InterPro" id="IPR050549">
    <property type="entry name" value="MFS_Trehalose_Transporter"/>
</dbReference>
<evidence type="ECO:0000256" key="2">
    <source>
        <dbReference type="ARBA" id="ARBA00022475"/>
    </source>
</evidence>
<keyword evidence="2" id="KW-1003">Cell membrane</keyword>
<dbReference type="InterPro" id="IPR005829">
    <property type="entry name" value="Sugar_transporter_CS"/>
</dbReference>
<keyword evidence="12" id="KW-1185">Reference proteome</keyword>
<feature type="transmembrane region" description="Helical" evidence="9">
    <location>
        <begin position="84"/>
        <end position="103"/>
    </location>
</feature>
<evidence type="ECO:0000313" key="11">
    <source>
        <dbReference type="EMBL" id="CAH0552147.1"/>
    </source>
</evidence>
<feature type="signal peptide" evidence="10">
    <location>
        <begin position="1"/>
        <end position="21"/>
    </location>
</feature>
<dbReference type="SUPFAM" id="SSF103473">
    <property type="entry name" value="MFS general substrate transporter"/>
    <property type="match status" value="1"/>
</dbReference>
<comment type="subcellular location">
    <subcellularLocation>
        <location evidence="1">Cell membrane</location>
        <topology evidence="1">Multi-pass membrane protein</topology>
    </subcellularLocation>
</comment>
<dbReference type="PANTHER" id="PTHR48021">
    <property type="match status" value="1"/>
</dbReference>
<keyword evidence="6" id="KW-0325">Glycoprotein</keyword>
<evidence type="ECO:0000256" key="10">
    <source>
        <dbReference type="SAM" id="SignalP"/>
    </source>
</evidence>
<evidence type="ECO:0000256" key="1">
    <source>
        <dbReference type="ARBA" id="ARBA00004651"/>
    </source>
</evidence>
<evidence type="ECO:0000256" key="5">
    <source>
        <dbReference type="ARBA" id="ARBA00023136"/>
    </source>
</evidence>
<sequence length="458" mass="50657">MEGLNLKTLLVVSSVGLLATAGDTMMTWVSPMYVKLYSNDTNINPLGAPISREQDTWIGSIINIGSMVGPFPFGFISGRFGRKIALLSIAVPYFISYVILAFARDVNLYYFARLFAGISIGGGYTLLPTYVTEVTEDSTRGLMTSLLNVFWTFGNLIPYAVGPYLSHLWFNLILAVLPALFFVMFLIIAPESPYYLLGKNREDEALKSLMTLRSGDEKSVSTEFDHIKYQVENEQHGSITDIIKTPALRKAITLAMLIVFFQQVSGVKALMFYLQFIFKASGGDIPPEISAIIFGSVLFLSSIVVPTVADRFGRKTLLTISSVGTGFSLACVGAFFYVLEHNTDVSSISWLPMLSLISFVIFFNLGHGSIAWTVTAELFPSHIRPVSASIVSSTCWLTGFIITKTFSDLRDNLGDYGTFWLFSSSCVVSALFMIIILPETKGKSFKEIQLLLENKHKK</sequence>
<feature type="chain" id="PRO_5040172886" description="Facilitated trehalose transporter Tret1-like" evidence="10">
    <location>
        <begin position="22"/>
        <end position="458"/>
    </location>
</feature>
<gene>
    <name evidence="11" type="ORF">MELIAE_LOCUS4592</name>
</gene>
<feature type="transmembrane region" description="Helical" evidence="9">
    <location>
        <begin position="57"/>
        <end position="77"/>
    </location>
</feature>
<reference evidence="11" key="1">
    <citation type="submission" date="2021-12" db="EMBL/GenBank/DDBJ databases">
        <authorList>
            <person name="King R."/>
        </authorList>
    </citation>
    <scope>NUCLEOTIDE SEQUENCE</scope>
</reference>
<dbReference type="NCBIfam" id="TIGR00879">
    <property type="entry name" value="SP"/>
    <property type="match status" value="1"/>
</dbReference>
<feature type="transmembrane region" description="Helical" evidence="9">
    <location>
        <begin position="386"/>
        <end position="406"/>
    </location>
</feature>
<evidence type="ECO:0000256" key="8">
    <source>
        <dbReference type="RuleBase" id="RU003346"/>
    </source>
</evidence>
<feature type="transmembrane region" description="Helical" evidence="9">
    <location>
        <begin position="316"/>
        <end position="338"/>
    </location>
</feature>
<evidence type="ECO:0000256" key="6">
    <source>
        <dbReference type="ARBA" id="ARBA00023180"/>
    </source>
</evidence>
<dbReference type="PROSITE" id="PS00217">
    <property type="entry name" value="SUGAR_TRANSPORT_2"/>
    <property type="match status" value="1"/>
</dbReference>